<accession>A0A098LHD3</accession>
<organism evidence="1 2">
    <name type="scientific">Sporocytophaga myxococcoides</name>
    <dbReference type="NCBI Taxonomy" id="153721"/>
    <lineage>
        <taxon>Bacteria</taxon>
        <taxon>Pseudomonadati</taxon>
        <taxon>Bacteroidota</taxon>
        <taxon>Cytophagia</taxon>
        <taxon>Cytophagales</taxon>
        <taxon>Cytophagaceae</taxon>
        <taxon>Sporocytophaga</taxon>
    </lineage>
</organism>
<dbReference type="EMBL" id="BBLT01000005">
    <property type="protein sequence ID" value="GAL85573.1"/>
    <property type="molecule type" value="Genomic_DNA"/>
</dbReference>
<comment type="caution">
    <text evidence="1">The sequence shown here is derived from an EMBL/GenBank/DDBJ whole genome shotgun (WGS) entry which is preliminary data.</text>
</comment>
<name>A0A098LHD3_9BACT</name>
<keyword evidence="2" id="KW-1185">Reference proteome</keyword>
<dbReference type="Proteomes" id="UP000030185">
    <property type="component" value="Unassembled WGS sequence"/>
</dbReference>
<proteinExistence type="predicted"/>
<reference evidence="1 2" key="1">
    <citation type="submission" date="2014-09" db="EMBL/GenBank/DDBJ databases">
        <title>Sporocytophaga myxococcoides PG-01 genome sequencing.</title>
        <authorList>
            <person name="Liu L."/>
            <person name="Gao P.J."/>
            <person name="Chen G.J."/>
            <person name="Wang L.S."/>
        </authorList>
    </citation>
    <scope>NUCLEOTIDE SEQUENCE [LARGE SCALE GENOMIC DNA]</scope>
    <source>
        <strain evidence="1 2">PG-01</strain>
    </source>
</reference>
<sequence length="51" mass="6218">MLFSQRALDLSVSPAIEWVQNKTKKDESKIKVFMLYVNFNMQKYEFWSIER</sequence>
<evidence type="ECO:0000313" key="2">
    <source>
        <dbReference type="Proteomes" id="UP000030185"/>
    </source>
</evidence>
<gene>
    <name evidence="1" type="ORF">MYP_2802</name>
</gene>
<dbReference type="AlphaFoldDB" id="A0A098LHD3"/>
<protein>
    <submittedName>
        <fullName evidence="1">Uncharacterized protein</fullName>
    </submittedName>
</protein>
<evidence type="ECO:0000313" key="1">
    <source>
        <dbReference type="EMBL" id="GAL85573.1"/>
    </source>
</evidence>